<dbReference type="AlphaFoldDB" id="A0A9Q0LA46"/>
<feature type="domain" description="Rap-GAP" evidence="2">
    <location>
        <begin position="201"/>
        <end position="419"/>
    </location>
</feature>
<accession>A0A9Q0LA46</accession>
<reference evidence="3" key="1">
    <citation type="submission" date="2022-10" db="EMBL/GenBank/DDBJ databases">
        <title>Novel sulphate-reducing endosymbionts in the free-living metamonad Anaeramoeba.</title>
        <authorList>
            <person name="Jerlstrom-Hultqvist J."/>
            <person name="Cepicka I."/>
            <person name="Gallot-Lavallee L."/>
            <person name="Salas-Leiva D."/>
            <person name="Curtis B.A."/>
            <person name="Zahonova K."/>
            <person name="Pipaliya S."/>
            <person name="Dacks J."/>
            <person name="Roger A.J."/>
        </authorList>
    </citation>
    <scope>NUCLEOTIDE SEQUENCE</scope>
    <source>
        <strain evidence="3">BMAN</strain>
    </source>
</reference>
<dbReference type="EMBL" id="JAPDFW010000114">
    <property type="protein sequence ID" value="KAJ5068599.1"/>
    <property type="molecule type" value="Genomic_DNA"/>
</dbReference>
<dbReference type="InterPro" id="IPR035974">
    <property type="entry name" value="Rap/Ran-GAP_sf"/>
</dbReference>
<dbReference type="PROSITE" id="PS50085">
    <property type="entry name" value="RAPGAP"/>
    <property type="match status" value="1"/>
</dbReference>
<dbReference type="Proteomes" id="UP001149090">
    <property type="component" value="Unassembled WGS sequence"/>
</dbReference>
<dbReference type="Pfam" id="PF02145">
    <property type="entry name" value="Rap_GAP"/>
    <property type="match status" value="1"/>
</dbReference>
<dbReference type="GO" id="GO:0051056">
    <property type="term" value="P:regulation of small GTPase mediated signal transduction"/>
    <property type="evidence" value="ECO:0007669"/>
    <property type="project" value="InterPro"/>
</dbReference>
<evidence type="ECO:0000259" key="2">
    <source>
        <dbReference type="PROSITE" id="PS50085"/>
    </source>
</evidence>
<comment type="caution">
    <text evidence="3">The sequence shown here is derived from an EMBL/GenBank/DDBJ whole genome shotgun (WGS) entry which is preliminary data.</text>
</comment>
<proteinExistence type="predicted"/>
<name>A0A9Q0LA46_ANAIG</name>
<dbReference type="Gene3D" id="3.40.50.11210">
    <property type="entry name" value="Rap/Ran-GAP"/>
    <property type="match status" value="1"/>
</dbReference>
<evidence type="ECO:0000313" key="3">
    <source>
        <dbReference type="EMBL" id="KAJ5068599.1"/>
    </source>
</evidence>
<keyword evidence="4" id="KW-1185">Reference proteome</keyword>
<sequence length="426" mass="50543">MNDKKILNSRKQKRKQINDTQYKFDDDEFIQVIGYQDNIQNDSLDIEIVKEHKKNNYKFLFLKGSQNWIIEEVFCNEKKKLKPISNEKTFTNHFSGKEYYHFVSKHPQKGYTSICIQETTEEKEKEQEQENKEEIYKIFVLYKENHEFHVVKKNDLNVSFFRNLFCMGPSISKVIETFDSSFKNVEIFTCNQNDQEDEKSLVSIEKSKSIYQFKFGVVYVKDGQTTEEEILSNNKGSREFNEFLQILGEKVELFHFDHYRGGLDTKHNFSGKYSFFTTWNEMEIMFHVSTLIPTSTTEINNPQIEKKRHIGNDIVVILFLDGKDLFNPETFISKQNHVLIAVRPLKNLNLKERNYIIQTARKESVPEFEPYFPDPPIIPKRDLRDYLLAKACFGERTTTNSGVFKDRFKNYVESTLKSLYEKYQKI</sequence>
<dbReference type="GO" id="GO:0005096">
    <property type="term" value="F:GTPase activator activity"/>
    <property type="evidence" value="ECO:0007669"/>
    <property type="project" value="UniProtKB-KW"/>
</dbReference>
<keyword evidence="1" id="KW-0343">GTPase activation</keyword>
<dbReference type="InterPro" id="IPR000331">
    <property type="entry name" value="Rap/Ran_GAP_dom"/>
</dbReference>
<protein>
    <submittedName>
        <fullName evidence="3">Rap gtpase-activating protein</fullName>
    </submittedName>
</protein>
<gene>
    <name evidence="3" type="ORF">M0811_02541</name>
</gene>
<dbReference type="PANTHER" id="PTHR15711">
    <property type="entry name" value="RAP GTPASE-ACTIVATING PROTEIN"/>
    <property type="match status" value="1"/>
</dbReference>
<dbReference type="OrthoDB" id="2499658at2759"/>
<dbReference type="InterPro" id="IPR050989">
    <property type="entry name" value="Rap1_Ran_GAP"/>
</dbReference>
<evidence type="ECO:0000256" key="1">
    <source>
        <dbReference type="ARBA" id="ARBA00022468"/>
    </source>
</evidence>
<organism evidence="3 4">
    <name type="scientific">Anaeramoeba ignava</name>
    <name type="common">Anaerobic marine amoeba</name>
    <dbReference type="NCBI Taxonomy" id="1746090"/>
    <lineage>
        <taxon>Eukaryota</taxon>
        <taxon>Metamonada</taxon>
        <taxon>Anaeramoebidae</taxon>
        <taxon>Anaeramoeba</taxon>
    </lineage>
</organism>
<dbReference type="FunFam" id="3.40.50.11210:FF:000001">
    <property type="entry name" value="Ral GTPase-activating protein subunit alpha-1 isoform 1"/>
    <property type="match status" value="1"/>
</dbReference>
<evidence type="ECO:0000313" key="4">
    <source>
        <dbReference type="Proteomes" id="UP001149090"/>
    </source>
</evidence>
<dbReference type="SUPFAM" id="SSF111347">
    <property type="entry name" value="Rap/Ran-GAP"/>
    <property type="match status" value="1"/>
</dbReference>